<dbReference type="EMBL" id="MU826399">
    <property type="protein sequence ID" value="KAJ7376431.1"/>
    <property type="molecule type" value="Genomic_DNA"/>
</dbReference>
<keyword evidence="3" id="KW-0132">Cell division</keyword>
<dbReference type="Gene3D" id="6.10.250.90">
    <property type="match status" value="1"/>
</dbReference>
<dbReference type="GO" id="GO:0051301">
    <property type="term" value="P:cell division"/>
    <property type="evidence" value="ECO:0007669"/>
    <property type="project" value="UniProtKB-KW"/>
</dbReference>
<protein>
    <submittedName>
        <fullName evidence="9">Mitotic spindle assembly checkpoint protein MAD1</fullName>
    </submittedName>
</protein>
<feature type="coiled-coil region" evidence="7">
    <location>
        <begin position="362"/>
        <end position="396"/>
    </location>
</feature>
<comment type="similarity">
    <text evidence="2">Belongs to the MAD1 family.</text>
</comment>
<proteinExistence type="inferred from homology"/>
<dbReference type="SUPFAM" id="SSF54001">
    <property type="entry name" value="Cysteine proteinases"/>
    <property type="match status" value="1"/>
</dbReference>
<comment type="caution">
    <text evidence="9">The sequence shown here is derived from an EMBL/GenBank/DDBJ whole genome shotgun (WGS) entry which is preliminary data.</text>
</comment>
<evidence type="ECO:0000256" key="3">
    <source>
        <dbReference type="ARBA" id="ARBA00022618"/>
    </source>
</evidence>
<keyword evidence="6" id="KW-0131">Cell cycle</keyword>
<feature type="compositionally biased region" description="Polar residues" evidence="8">
    <location>
        <begin position="48"/>
        <end position="59"/>
    </location>
</feature>
<evidence type="ECO:0000256" key="4">
    <source>
        <dbReference type="ARBA" id="ARBA00022776"/>
    </source>
</evidence>
<name>A0A9W9Z7M2_9CNID</name>
<accession>A0A9W9Z7M2</accession>
<dbReference type="SUPFAM" id="SSF75704">
    <property type="entry name" value="Mitotic arrest deficient-like 1, Mad1"/>
    <property type="match status" value="1"/>
</dbReference>
<dbReference type="OrthoDB" id="331602at2759"/>
<keyword evidence="5" id="KW-0539">Nucleus</keyword>
<evidence type="ECO:0000256" key="6">
    <source>
        <dbReference type="ARBA" id="ARBA00023306"/>
    </source>
</evidence>
<evidence type="ECO:0000256" key="7">
    <source>
        <dbReference type="SAM" id="Coils"/>
    </source>
</evidence>
<evidence type="ECO:0000256" key="5">
    <source>
        <dbReference type="ARBA" id="ARBA00023242"/>
    </source>
</evidence>
<evidence type="ECO:0000256" key="2">
    <source>
        <dbReference type="ARBA" id="ARBA00008029"/>
    </source>
</evidence>
<dbReference type="FunFam" id="1.20.5.170:FF:000051">
    <property type="entry name" value="mitotic spindle assembly checkpoint protein MAD1"/>
    <property type="match status" value="1"/>
</dbReference>
<dbReference type="Gene3D" id="1.20.5.170">
    <property type="match status" value="1"/>
</dbReference>
<dbReference type="Gene3D" id="3.90.70.10">
    <property type="entry name" value="Cysteine proteinases"/>
    <property type="match status" value="1"/>
</dbReference>
<reference evidence="9" key="1">
    <citation type="submission" date="2023-01" db="EMBL/GenBank/DDBJ databases">
        <title>Genome assembly of the deep-sea coral Lophelia pertusa.</title>
        <authorList>
            <person name="Herrera S."/>
            <person name="Cordes E."/>
        </authorList>
    </citation>
    <scope>NUCLEOTIDE SEQUENCE</scope>
    <source>
        <strain evidence="9">USNM1676648</strain>
        <tissue evidence="9">Polyp</tissue>
    </source>
</reference>
<organism evidence="9 10">
    <name type="scientific">Desmophyllum pertusum</name>
    <dbReference type="NCBI Taxonomy" id="174260"/>
    <lineage>
        <taxon>Eukaryota</taxon>
        <taxon>Metazoa</taxon>
        <taxon>Cnidaria</taxon>
        <taxon>Anthozoa</taxon>
        <taxon>Hexacorallia</taxon>
        <taxon>Scleractinia</taxon>
        <taxon>Caryophylliina</taxon>
        <taxon>Caryophylliidae</taxon>
        <taxon>Desmophyllum</taxon>
    </lineage>
</organism>
<dbReference type="GO" id="GO:0072686">
    <property type="term" value="C:mitotic spindle"/>
    <property type="evidence" value="ECO:0007669"/>
    <property type="project" value="TreeGrafter"/>
</dbReference>
<gene>
    <name evidence="9" type="primary">MAD1L1_3</name>
    <name evidence="9" type="ORF">OS493_034708</name>
</gene>
<dbReference type="GO" id="GO:0000776">
    <property type="term" value="C:kinetochore"/>
    <property type="evidence" value="ECO:0007669"/>
    <property type="project" value="TreeGrafter"/>
</dbReference>
<feature type="coiled-coil region" evidence="7">
    <location>
        <begin position="71"/>
        <end position="316"/>
    </location>
</feature>
<comment type="subcellular location">
    <subcellularLocation>
        <location evidence="1">Nucleus</location>
    </subcellularLocation>
</comment>
<evidence type="ECO:0000256" key="1">
    <source>
        <dbReference type="ARBA" id="ARBA00004123"/>
    </source>
</evidence>
<keyword evidence="4" id="KW-0498">Mitosis</keyword>
<keyword evidence="10" id="KW-1185">Reference proteome</keyword>
<evidence type="ECO:0000313" key="9">
    <source>
        <dbReference type="EMBL" id="KAJ7376431.1"/>
    </source>
</evidence>
<dbReference type="PANTHER" id="PTHR23168">
    <property type="entry name" value="MITOTIC SPINDLE ASSEMBLY CHECKPOINT PROTEIN MAD1 MITOTIC ARREST DEFICIENT-LIKE PROTEIN 1"/>
    <property type="match status" value="1"/>
</dbReference>
<dbReference type="InterPro" id="IPR038765">
    <property type="entry name" value="Papain-like_cys_pep_sf"/>
</dbReference>
<dbReference type="GO" id="GO:0051315">
    <property type="term" value="P:attachment of mitotic spindle microtubules to kinetochore"/>
    <property type="evidence" value="ECO:0007669"/>
    <property type="project" value="TreeGrafter"/>
</dbReference>
<sequence>MNILRTPDDSTAFVRIMGEFDQFLSSDPKIRLSYEDSSSGGAPAASSTRTLSKIRSQGSLLSKEREKDVELIKNRSKIAHLESQMNSLESERKRARIEYEKDSGNEKLGLRRLEEKYDDLQQNFQYIAEQEKNAKDQLKEIKKEYETYRNKSEQKVQNLQREKLKVCAERDELQEDTSKQQMELKNALFRQGTEKAVIQNKLEDTESQLENVKRRLSEVMIQLPELEQLRERSRTAEHRVKELEQKLSRQDEATGVAMVMQTQLAKETNESNLLLKEKADSLQGKLQRAEQRITELTRVEIENEELRKKIQKWETEDMSGTKRLRSPAQLAQDVANLQKSQVVLLETQSELKSSAHIHETAYQRAAQELTAVKKDLVEMKETGDRQKELNQRLQRRLFLVTAELDGCRRILHTYDNNFSSNYDPQIHARLQEAEARLKTCHEHIETLELELNQKAEHASKERMKSDKLEVEINELRGQGHQANSKTELEKLRAENAKLQEQLEVYEINKEQMHIRGYYDPTKTKIVHLSMNPSSLAKQQRGEELEKLRKENESLRRRLQVLEEGGCSPEDVSLLSKLSPEAAPSVVKQVEDFKAQLSSAEMKNQRLKEVFKKKIQEFREACYALTGFKIDVIRDNQYRLQSMYAERSADDLLFESSTKGEMMLLATDFSSQLADQIETYLSRYNSIPAFLSMILITWYLRRRTLKGPNSGEEPTDTEREKIESLTAEQKNEDDDEITFEEAAIFLRGAGIIKSKDIRYLPEDEREKLAREGTNQPITEEEQKNRIKEMTTKDASNIQTYYKSSRLGIKRFGLPFIVRVLRELSYENLQAAMLKAMSRILFDNVSSQVKKQGLLFRLRVVNGLPGKSALSPEVDHPLYQATVDNFVKSSVLQERPEEHCSVREVESLHNSSHNVGLEDCFKLYTKDEKLGSEDAWLCPRCKKLQQGTVKRLSLWTLPEVLVVHLKRFRQTSAGRTKLHTLVDFPLMDLDMNAHLEPRNKKVISSGHMAASTCQFHDVGLRKTCMTCMLCVTTREV</sequence>
<dbReference type="GO" id="GO:0007094">
    <property type="term" value="P:mitotic spindle assembly checkpoint signaling"/>
    <property type="evidence" value="ECO:0007669"/>
    <property type="project" value="InterPro"/>
</dbReference>
<dbReference type="Proteomes" id="UP001163046">
    <property type="component" value="Unassembled WGS sequence"/>
</dbReference>
<keyword evidence="7" id="KW-0175">Coiled coil</keyword>
<dbReference type="PANTHER" id="PTHR23168:SF0">
    <property type="entry name" value="MITOTIC SPINDLE ASSEMBLY CHECKPOINT PROTEIN MAD1"/>
    <property type="match status" value="1"/>
</dbReference>
<feature type="coiled-coil region" evidence="7">
    <location>
        <begin position="589"/>
        <end position="616"/>
    </location>
</feature>
<feature type="region of interest" description="Disordered" evidence="8">
    <location>
        <begin position="34"/>
        <end position="59"/>
    </location>
</feature>
<dbReference type="InterPro" id="IPR008672">
    <property type="entry name" value="Mad1"/>
</dbReference>
<feature type="coiled-coil region" evidence="7">
    <location>
        <begin position="430"/>
        <end position="564"/>
    </location>
</feature>
<dbReference type="Pfam" id="PF05557">
    <property type="entry name" value="MAD"/>
    <property type="match status" value="1"/>
</dbReference>
<evidence type="ECO:0000313" key="10">
    <source>
        <dbReference type="Proteomes" id="UP001163046"/>
    </source>
</evidence>
<dbReference type="GO" id="GO:0005635">
    <property type="term" value="C:nuclear envelope"/>
    <property type="evidence" value="ECO:0007669"/>
    <property type="project" value="TreeGrafter"/>
</dbReference>
<dbReference type="Gene3D" id="3.30.457.60">
    <property type="match status" value="1"/>
</dbReference>
<dbReference type="AlphaFoldDB" id="A0A9W9Z7M2"/>
<feature type="compositionally biased region" description="Low complexity" evidence="8">
    <location>
        <begin position="37"/>
        <end position="47"/>
    </location>
</feature>
<evidence type="ECO:0000256" key="8">
    <source>
        <dbReference type="SAM" id="MobiDB-lite"/>
    </source>
</evidence>